<proteinExistence type="predicted"/>
<dbReference type="RefSeq" id="WP_184592602.1">
    <property type="nucleotide sequence ID" value="NZ_JACHLI010000018.1"/>
</dbReference>
<dbReference type="InterPro" id="IPR006483">
    <property type="entry name" value="CRISPR-assoc_Cas3_HD"/>
</dbReference>
<protein>
    <recommendedName>
        <fullName evidence="6">HD Cas3-type domain-containing protein</fullName>
    </recommendedName>
</protein>
<dbReference type="Pfam" id="PF22590">
    <property type="entry name" value="Cas3-like_C_2"/>
    <property type="match status" value="1"/>
</dbReference>
<dbReference type="EMBL" id="JACHLI010000018">
    <property type="protein sequence ID" value="MBB4865286.1"/>
    <property type="molecule type" value="Genomic_DNA"/>
</dbReference>
<evidence type="ECO:0000259" key="6">
    <source>
        <dbReference type="PROSITE" id="PS51643"/>
    </source>
</evidence>
<evidence type="ECO:0000256" key="3">
    <source>
        <dbReference type="ARBA" id="ARBA00022806"/>
    </source>
</evidence>
<dbReference type="SUPFAM" id="SSF52540">
    <property type="entry name" value="P-loop containing nucleoside triphosphate hydrolases"/>
    <property type="match status" value="1"/>
</dbReference>
<dbReference type="GO" id="GO:0051607">
    <property type="term" value="P:defense response to virus"/>
    <property type="evidence" value="ECO:0007669"/>
    <property type="project" value="UniProtKB-KW"/>
</dbReference>
<feature type="domain" description="HD Cas3-type" evidence="6">
    <location>
        <begin position="1"/>
        <end position="270"/>
    </location>
</feature>
<gene>
    <name evidence="7" type="ORF">HNP46_004167</name>
</gene>
<evidence type="ECO:0000313" key="8">
    <source>
        <dbReference type="Proteomes" id="UP000566995"/>
    </source>
</evidence>
<name>A0A7W7KM22_PSENT</name>
<accession>A0A7W7KM22</accession>
<keyword evidence="2" id="KW-0378">Hydrolase</keyword>
<sequence length="1101" mass="122730">MEAPLARYLSLAVRLAGLFHDLGKGTYGFSEKLSDAVAGTFGPDVRVKDPLRHELVSALLIDVDAPDDALYQLQTPGGVVAFFEVRRQTLASQETRQHVEAMLARCITLAEKGREQVTDGDLEFFHQHMSLNRPHAWERHPFWMSVLWLVLTHHKLPAGAWSMRHASFTLLPARHVGLHQHMEEGHHHIRNLDRLGRFMQMPGTGQPWHSSEWVQAVASTVRELLALRVELPSVESEMFQAGEGEFGSGTPWLSLLTRVGRASLVIADYEASCDAVKPAFTGNPEGLVFANTKDTGARYVYGDTLERHLLRVGQLAPTVLEGLLEPGSGQTFSALALRPSEVPPGFALPENIPDSPYAWQAHAQRAFEEFRATTAGLFCLVAAGTGRGKTRACAAMMGSCRPEARFSVMLSMRSLTFQTAAAYVGERIGFRPDQVAMFVGDDVLKRRFRILQAEETQAYWRRAPGTEHGLDDPWEAQQEVMYTGPLRASSPLNCIRNDGFLMRLLSAPVSVMTVDHVIRLIDLKSSKDILPLMHLLSSDLVLDEIDDYKGDDLICIGRLIELAGQCGRRVIIASATLPRTVAENFHAAYLSGYRVFQQLNGAPAAQAMVVTHLAPFVSHQMGTSFGEFYSQVMAKFCEEERQSAISAPRRQVLNTEMLLDKALGGLSPASFYKHQIADAQNAFYGATTWLARLAHKQNHLVDPATKLAYSVGFIRLNTVKSVQGYVRWMIDSPFVDKLRDHGVVVKVLCYHAQNLGVVRVLQESFLERHLARTRMNKGQSDPFLDHPDVKAALEASWHAGDEDVIFIIATSSIMETGRDFDHDWCILEPCSTQSIVQAGGRVRRHRLAPHPHPNVLVLPVSLDGLIVLEHAWRDMKFSPYVPRERPRAPYKGAMDELGVCHVDGLPRMPCTAREAFSAELNRGALHAGHCLETPAAYRLAPLTVMERVRQLGLFQRRHAEEGREPYTLQYSVEQADALLCSAVYEQTPFRGQDESAQIQYLREHQGWFVMDAAERVTPGNGVVSCAYSRPAEDELFMLPQLNLRSEEQLLALSECTAGEIGYQPEDLSLAEAALLSCQRRANFKQLVFDPQLGFYEPGPDR</sequence>
<dbReference type="InterPro" id="IPR054712">
    <property type="entry name" value="Cas3-like_dom"/>
</dbReference>
<evidence type="ECO:0000256" key="2">
    <source>
        <dbReference type="ARBA" id="ARBA00022801"/>
    </source>
</evidence>
<reference evidence="7 8" key="1">
    <citation type="submission" date="2020-08" db="EMBL/GenBank/DDBJ databases">
        <title>Functional genomics of gut bacteria from endangered species of beetles.</title>
        <authorList>
            <person name="Carlos-Shanley C."/>
        </authorList>
    </citation>
    <scope>NUCLEOTIDE SEQUENCE [LARGE SCALE GENOMIC DNA]</scope>
    <source>
        <strain evidence="7 8">S00179</strain>
    </source>
</reference>
<dbReference type="InterPro" id="IPR027417">
    <property type="entry name" value="P-loop_NTPase"/>
</dbReference>
<evidence type="ECO:0000256" key="1">
    <source>
        <dbReference type="ARBA" id="ARBA00022741"/>
    </source>
</evidence>
<evidence type="ECO:0000313" key="7">
    <source>
        <dbReference type="EMBL" id="MBB4865286.1"/>
    </source>
</evidence>
<keyword evidence="3" id="KW-0347">Helicase</keyword>
<keyword evidence="5" id="KW-0051">Antiviral defense</keyword>
<dbReference type="AlphaFoldDB" id="A0A7W7KM22"/>
<keyword evidence="1" id="KW-0547">Nucleotide-binding</keyword>
<evidence type="ECO:0000256" key="5">
    <source>
        <dbReference type="ARBA" id="ARBA00023118"/>
    </source>
</evidence>
<dbReference type="GO" id="GO:0005524">
    <property type="term" value="F:ATP binding"/>
    <property type="evidence" value="ECO:0007669"/>
    <property type="project" value="UniProtKB-KW"/>
</dbReference>
<keyword evidence="4" id="KW-0067">ATP-binding</keyword>
<comment type="caution">
    <text evidence="7">The sequence shown here is derived from an EMBL/GenBank/DDBJ whole genome shotgun (WGS) entry which is preliminary data.</text>
</comment>
<dbReference type="GO" id="GO:0004386">
    <property type="term" value="F:helicase activity"/>
    <property type="evidence" value="ECO:0007669"/>
    <property type="project" value="UniProtKB-KW"/>
</dbReference>
<dbReference type="Proteomes" id="UP000566995">
    <property type="component" value="Unassembled WGS sequence"/>
</dbReference>
<dbReference type="GO" id="GO:0016787">
    <property type="term" value="F:hydrolase activity"/>
    <property type="evidence" value="ECO:0007669"/>
    <property type="project" value="UniProtKB-KW"/>
</dbReference>
<dbReference type="PROSITE" id="PS51643">
    <property type="entry name" value="HD_CAS3"/>
    <property type="match status" value="1"/>
</dbReference>
<evidence type="ECO:0000256" key="4">
    <source>
        <dbReference type="ARBA" id="ARBA00022840"/>
    </source>
</evidence>
<organism evidence="7 8">
    <name type="scientific">Pseudomonas nitroreducens</name>
    <dbReference type="NCBI Taxonomy" id="46680"/>
    <lineage>
        <taxon>Bacteria</taxon>
        <taxon>Pseudomonadati</taxon>
        <taxon>Pseudomonadota</taxon>
        <taxon>Gammaproteobacteria</taxon>
        <taxon>Pseudomonadales</taxon>
        <taxon>Pseudomonadaceae</taxon>
        <taxon>Pseudomonas</taxon>
    </lineage>
</organism>